<protein>
    <submittedName>
        <fullName evidence="1">Uncharacterized protein</fullName>
    </submittedName>
</protein>
<proteinExistence type="predicted"/>
<dbReference type="EMBL" id="QGKY02002305">
    <property type="protein sequence ID" value="KAF2532887.1"/>
    <property type="molecule type" value="Genomic_DNA"/>
</dbReference>
<dbReference type="AlphaFoldDB" id="A0A8S9FKN7"/>
<name>A0A8S9FKN7_BRACR</name>
<comment type="caution">
    <text evidence="1">The sequence shown here is derived from an EMBL/GenBank/DDBJ whole genome shotgun (WGS) entry which is preliminary data.</text>
</comment>
<evidence type="ECO:0000313" key="1">
    <source>
        <dbReference type="EMBL" id="KAF2532887.1"/>
    </source>
</evidence>
<reference evidence="1" key="1">
    <citation type="submission" date="2019-12" db="EMBL/GenBank/DDBJ databases">
        <title>Genome sequencing and annotation of Brassica cretica.</title>
        <authorList>
            <person name="Studholme D.J."/>
            <person name="Sarris P.F."/>
        </authorList>
    </citation>
    <scope>NUCLEOTIDE SEQUENCE</scope>
    <source>
        <strain evidence="1">PFS-102/07</strain>
        <tissue evidence="1">Leaf</tissue>
    </source>
</reference>
<organism evidence="1">
    <name type="scientific">Brassica cretica</name>
    <name type="common">Mustard</name>
    <dbReference type="NCBI Taxonomy" id="69181"/>
    <lineage>
        <taxon>Eukaryota</taxon>
        <taxon>Viridiplantae</taxon>
        <taxon>Streptophyta</taxon>
        <taxon>Embryophyta</taxon>
        <taxon>Tracheophyta</taxon>
        <taxon>Spermatophyta</taxon>
        <taxon>Magnoliopsida</taxon>
        <taxon>eudicotyledons</taxon>
        <taxon>Gunneridae</taxon>
        <taxon>Pentapetalae</taxon>
        <taxon>rosids</taxon>
        <taxon>malvids</taxon>
        <taxon>Brassicales</taxon>
        <taxon>Brassicaceae</taxon>
        <taxon>Brassiceae</taxon>
        <taxon>Brassica</taxon>
    </lineage>
</organism>
<accession>A0A8S9FKN7</accession>
<sequence length="232" mass="26488">MIKDHTNRSISHDYMWGFIKLREKVDHGSGERPVHERACRRRSPLFLHVSYRSWISSLLPRVSALSELWSASNSGVSVSWREDAVVGVKASSPPVLVAERWKFLQLRRRRLKLPGGEGSFSLTSPASGSRCFMLVRMWVMCLVRERFSAIDLKGFEASPSDEISIERRSSPTSVQEGEEESWFRRRLEGIMSSGETRVSVIWHDGLVRRRRSGRGGVTRGVLTEKISTRVFL</sequence>
<gene>
    <name evidence="1" type="ORF">F2Q70_00032499</name>
</gene>